<comment type="caution">
    <text evidence="1">The sequence shown here is derived from an EMBL/GenBank/DDBJ whole genome shotgun (WGS) entry which is preliminary data.</text>
</comment>
<dbReference type="OrthoDB" id="6020371at2759"/>
<dbReference type="AlphaFoldDB" id="A0A6S7GBC0"/>
<evidence type="ECO:0000313" key="1">
    <source>
        <dbReference type="EMBL" id="CAB3990744.1"/>
    </source>
</evidence>
<protein>
    <submittedName>
        <fullName evidence="1">Uncharacterized protein</fullName>
    </submittedName>
</protein>
<dbReference type="EMBL" id="CACRXK020001719">
    <property type="protein sequence ID" value="CAB3990744.1"/>
    <property type="molecule type" value="Genomic_DNA"/>
</dbReference>
<evidence type="ECO:0000313" key="2">
    <source>
        <dbReference type="Proteomes" id="UP001152795"/>
    </source>
</evidence>
<reference evidence="1" key="1">
    <citation type="submission" date="2020-04" db="EMBL/GenBank/DDBJ databases">
        <authorList>
            <person name="Alioto T."/>
            <person name="Alioto T."/>
            <person name="Gomez Garrido J."/>
        </authorList>
    </citation>
    <scope>NUCLEOTIDE SEQUENCE</scope>
    <source>
        <strain evidence="1">A484AB</strain>
    </source>
</reference>
<dbReference type="Proteomes" id="UP001152795">
    <property type="component" value="Unassembled WGS sequence"/>
</dbReference>
<name>A0A6S7GBC0_PARCT</name>
<keyword evidence="2" id="KW-1185">Reference proteome</keyword>
<proteinExistence type="predicted"/>
<organism evidence="1 2">
    <name type="scientific">Paramuricea clavata</name>
    <name type="common">Red gorgonian</name>
    <name type="synonym">Violescent sea-whip</name>
    <dbReference type="NCBI Taxonomy" id="317549"/>
    <lineage>
        <taxon>Eukaryota</taxon>
        <taxon>Metazoa</taxon>
        <taxon>Cnidaria</taxon>
        <taxon>Anthozoa</taxon>
        <taxon>Octocorallia</taxon>
        <taxon>Malacalcyonacea</taxon>
        <taxon>Plexauridae</taxon>
        <taxon>Paramuricea</taxon>
    </lineage>
</organism>
<accession>A0A6S7GBC0</accession>
<sequence length="395" mass="46270">MEIDISYRQRLVNRTFQTVHILIAFGFLIFGLVEFVSNPPYFDGYGDAKASQKQLPEDLFQNDPRVTNESHVLRLMDLPLFLMILAYFAVGCWLRFQGLSWLLTASMILNLVCFFAVNYWAQEMFSWKYYSSRTSGLELQVFTITLSVSLIFMVIFYTRRKMPFKLKSSLTIQAFGKVHLAWNFSVVFLVCFTCLLLWFSKLYISWACFNTQQEIMTLCEKTNMVQCYFCQDCNFNAFAHCAAKDRYRSFHCLSPRNSTRQKAFCIFNYNVGTYTILTVFAYVGGLCIFLATFSQILIHYIIRVFLDGYSTLRKLFFRRRARQMFARSEEIETMTDGESEYKSTELYHPATDNDSRMSFEIPDEEEIDEADMGNILINASIGQNMRNSRSKDRFM</sequence>
<gene>
    <name evidence="1" type="ORF">PACLA_8A077883</name>
</gene>